<proteinExistence type="predicted"/>
<dbReference type="GO" id="GO:0006388">
    <property type="term" value="P:tRNA splicing, via endonucleolytic cleavage and ligation"/>
    <property type="evidence" value="ECO:0007669"/>
    <property type="project" value="TreeGrafter"/>
</dbReference>
<evidence type="ECO:0000313" key="1">
    <source>
        <dbReference type="EMBL" id="TKS86556.1"/>
    </source>
</evidence>
<dbReference type="InterPro" id="IPR002804">
    <property type="entry name" value="Archease"/>
</dbReference>
<dbReference type="EMBL" id="CM014095">
    <property type="protein sequence ID" value="TKS86556.1"/>
    <property type="molecule type" value="Genomic_DNA"/>
</dbReference>
<name>A0A4U5VEV9_COLLU</name>
<dbReference type="PANTHER" id="PTHR12682:SF11">
    <property type="entry name" value="PROTEIN ARCHEASE"/>
    <property type="match status" value="1"/>
</dbReference>
<keyword evidence="2" id="KW-1185">Reference proteome</keyword>
<evidence type="ECO:0000313" key="2">
    <source>
        <dbReference type="Proteomes" id="UP000298787"/>
    </source>
</evidence>
<dbReference type="PANTHER" id="PTHR12682">
    <property type="entry name" value="ARCHEASE"/>
    <property type="match status" value="1"/>
</dbReference>
<organism evidence="1 2">
    <name type="scientific">Collichthys lucidus</name>
    <name type="common">Big head croaker</name>
    <name type="synonym">Sciaena lucida</name>
    <dbReference type="NCBI Taxonomy" id="240159"/>
    <lineage>
        <taxon>Eukaryota</taxon>
        <taxon>Metazoa</taxon>
        <taxon>Chordata</taxon>
        <taxon>Craniata</taxon>
        <taxon>Vertebrata</taxon>
        <taxon>Euteleostomi</taxon>
        <taxon>Actinopterygii</taxon>
        <taxon>Neopterygii</taxon>
        <taxon>Teleostei</taxon>
        <taxon>Neoteleostei</taxon>
        <taxon>Acanthomorphata</taxon>
        <taxon>Eupercaria</taxon>
        <taxon>Sciaenidae</taxon>
        <taxon>Collichthys</taxon>
    </lineage>
</organism>
<reference evidence="1 2" key="1">
    <citation type="submission" date="2019-01" db="EMBL/GenBank/DDBJ databases">
        <title>Genome Assembly of Collichthys lucidus.</title>
        <authorList>
            <person name="Cai M."/>
            <person name="Xiao S."/>
        </authorList>
    </citation>
    <scope>NUCLEOTIDE SEQUENCE [LARGE SCALE GENOMIC DNA]</scope>
    <source>
        <strain evidence="1">JT15FE1705JMU</strain>
        <tissue evidence="1">Muscle</tissue>
    </source>
</reference>
<accession>A0A4U5VEV9</accession>
<sequence length="68" mass="7783">MFGYMTDTETVEPLDTVDVESEGDQSFAHRQNALQDPLYRGTEVKAITYSAMQIHDKEKPEIYTIVDI</sequence>
<dbReference type="SUPFAM" id="SSF69819">
    <property type="entry name" value="MTH1598-like"/>
    <property type="match status" value="1"/>
</dbReference>
<dbReference type="STRING" id="240159.A0A4U5VEV9"/>
<protein>
    <submittedName>
        <fullName evidence="1">Protein archease</fullName>
    </submittedName>
</protein>
<dbReference type="GO" id="GO:0072669">
    <property type="term" value="C:tRNA-splicing ligase complex"/>
    <property type="evidence" value="ECO:0007669"/>
    <property type="project" value="TreeGrafter"/>
</dbReference>
<dbReference type="InterPro" id="IPR036820">
    <property type="entry name" value="Archease_dom_sf"/>
</dbReference>
<dbReference type="Proteomes" id="UP000298787">
    <property type="component" value="Chromosome 18"/>
</dbReference>
<gene>
    <name evidence="1" type="ORF">D9C73_020673</name>
</gene>
<dbReference type="AlphaFoldDB" id="A0A4U5VEV9"/>